<gene>
    <name evidence="2" type="ORF">LUZ61_005163</name>
</gene>
<proteinExistence type="predicted"/>
<dbReference type="PANTHER" id="PTHR31903:SF4">
    <property type="entry name" value="OS11G0490300 PROTEIN"/>
    <property type="match status" value="1"/>
</dbReference>
<evidence type="ECO:0000313" key="2">
    <source>
        <dbReference type="EMBL" id="KAJ3701458.1"/>
    </source>
</evidence>
<dbReference type="EMBL" id="JAMRDG010000001">
    <property type="protein sequence ID" value="KAJ3701458.1"/>
    <property type="molecule type" value="Genomic_DNA"/>
</dbReference>
<sequence>MKGPYPKGKGKGKVHPSPSPAAGSGDVSSALKLLPQEILALTAALGEKDKEVLAYLITRSMKCHVAPRAVASHRPMIGCGCFECYKSFWSRWNSSSDKGVIDQVIDGFEEHLARVEKEKNEKSEKEGKKKTKKGEVEEKVLVEESSVVEEKVTEEVVFTSGESKELEMVEEEGEPDRKVVEGEEEGGEDKAEGGGGAVSGGGEKKKSWVDLMGIFNFRFFGA</sequence>
<organism evidence="2 3">
    <name type="scientific">Rhynchospora tenuis</name>
    <dbReference type="NCBI Taxonomy" id="198213"/>
    <lineage>
        <taxon>Eukaryota</taxon>
        <taxon>Viridiplantae</taxon>
        <taxon>Streptophyta</taxon>
        <taxon>Embryophyta</taxon>
        <taxon>Tracheophyta</taxon>
        <taxon>Spermatophyta</taxon>
        <taxon>Magnoliopsida</taxon>
        <taxon>Liliopsida</taxon>
        <taxon>Poales</taxon>
        <taxon>Cyperaceae</taxon>
        <taxon>Cyperoideae</taxon>
        <taxon>Rhynchosporeae</taxon>
        <taxon>Rhynchospora</taxon>
    </lineage>
</organism>
<dbReference type="Proteomes" id="UP001210211">
    <property type="component" value="Unassembled WGS sequence"/>
</dbReference>
<feature type="region of interest" description="Disordered" evidence="1">
    <location>
        <begin position="1"/>
        <end position="26"/>
    </location>
</feature>
<keyword evidence="3" id="KW-1185">Reference proteome</keyword>
<comment type="caution">
    <text evidence="2">The sequence shown here is derived from an EMBL/GenBank/DDBJ whole genome shotgun (WGS) entry which is preliminary data.</text>
</comment>
<accession>A0AAD6EUD2</accession>
<dbReference type="AlphaFoldDB" id="A0AAD6EUD2"/>
<feature type="region of interest" description="Disordered" evidence="1">
    <location>
        <begin position="162"/>
        <end position="204"/>
    </location>
</feature>
<evidence type="ECO:0000256" key="1">
    <source>
        <dbReference type="SAM" id="MobiDB-lite"/>
    </source>
</evidence>
<protein>
    <submittedName>
        <fullName evidence="2">Uncharacterized protein</fullName>
    </submittedName>
</protein>
<reference evidence="2 3" key="1">
    <citation type="journal article" date="2022" name="Cell">
        <title>Repeat-based holocentromeres influence genome architecture and karyotype evolution.</title>
        <authorList>
            <person name="Hofstatter P.G."/>
            <person name="Thangavel G."/>
            <person name="Lux T."/>
            <person name="Neumann P."/>
            <person name="Vondrak T."/>
            <person name="Novak P."/>
            <person name="Zhang M."/>
            <person name="Costa L."/>
            <person name="Castellani M."/>
            <person name="Scott A."/>
            <person name="Toegelov H."/>
            <person name="Fuchs J."/>
            <person name="Mata-Sucre Y."/>
            <person name="Dias Y."/>
            <person name="Vanzela A.L.L."/>
            <person name="Huettel B."/>
            <person name="Almeida C.C.S."/>
            <person name="Simkova H."/>
            <person name="Souza G."/>
            <person name="Pedrosa-Harand A."/>
            <person name="Macas J."/>
            <person name="Mayer K.F.X."/>
            <person name="Houben A."/>
            <person name="Marques A."/>
        </authorList>
    </citation>
    <scope>NUCLEOTIDE SEQUENCE [LARGE SCALE GENOMIC DNA]</scope>
    <source>
        <strain evidence="2">RhyTen1mFocal</strain>
    </source>
</reference>
<evidence type="ECO:0000313" key="3">
    <source>
        <dbReference type="Proteomes" id="UP001210211"/>
    </source>
</evidence>
<name>A0AAD6EUD2_9POAL</name>
<dbReference type="PANTHER" id="PTHR31903">
    <property type="entry name" value="F12F1.11-RELATED"/>
    <property type="match status" value="1"/>
</dbReference>